<evidence type="ECO:0000256" key="4">
    <source>
        <dbReference type="ARBA" id="ARBA00022692"/>
    </source>
</evidence>
<keyword evidence="7" id="KW-0472">Membrane</keyword>
<dbReference type="Proteomes" id="UP001235939">
    <property type="component" value="Chromosome 01"/>
</dbReference>
<accession>A0ABY6JVB7</accession>
<evidence type="ECO:0000256" key="3">
    <source>
        <dbReference type="ARBA" id="ARBA00022502"/>
    </source>
</evidence>
<evidence type="ECO:0000313" key="9">
    <source>
        <dbReference type="EMBL" id="UYV60142.1"/>
    </source>
</evidence>
<protein>
    <recommendedName>
        <fullName evidence="8">Post-GPI attachment to proteins factor 3</fullName>
    </recommendedName>
</protein>
<dbReference type="Pfam" id="PF04080">
    <property type="entry name" value="Per1"/>
    <property type="match status" value="1"/>
</dbReference>
<comment type="function">
    <text evidence="8">Involved in the lipid remodeling steps of GPI-anchor maturation.</text>
</comment>
<sequence>MASSFDVHYFDERGGFYFSGDRAIPYLRCVYYCKVNNCTSNENEYVNQPLHLQILQWDCQDECSYQCMWQSLDKIHQSVHFIPQFHGKWPFIRFLGIQEPASALFSILNAVGNIVMWLKFRSAVPTSSPYYNLWKLHTIVRSCCVGL</sequence>
<comment type="subcellular location">
    <subcellularLocation>
        <location evidence="1">Endomembrane system</location>
        <topology evidence="1">Multi-pass membrane protein</topology>
    </subcellularLocation>
    <subcellularLocation>
        <location evidence="8">Golgi apparatus membrane</location>
        <topology evidence="8">Multi-pass membrane protein</topology>
    </subcellularLocation>
</comment>
<dbReference type="EMBL" id="CP092863">
    <property type="protein sequence ID" value="UYV60142.1"/>
    <property type="molecule type" value="Genomic_DNA"/>
</dbReference>
<evidence type="ECO:0000313" key="10">
    <source>
        <dbReference type="Proteomes" id="UP001235939"/>
    </source>
</evidence>
<reference evidence="9 10" key="1">
    <citation type="submission" date="2022-01" db="EMBL/GenBank/DDBJ databases">
        <title>A chromosomal length assembly of Cordylochernes scorpioides.</title>
        <authorList>
            <person name="Zeh D."/>
            <person name="Zeh J."/>
        </authorList>
    </citation>
    <scope>NUCLEOTIDE SEQUENCE [LARGE SCALE GENOMIC DNA]</scope>
    <source>
        <strain evidence="9">IN4F17</strain>
        <tissue evidence="9">Whole Body</tissue>
    </source>
</reference>
<dbReference type="InterPro" id="IPR007217">
    <property type="entry name" value="Per1-like"/>
</dbReference>
<name>A0ABY6JVB7_9ARAC</name>
<evidence type="ECO:0000256" key="1">
    <source>
        <dbReference type="ARBA" id="ARBA00004127"/>
    </source>
</evidence>
<proteinExistence type="inferred from homology"/>
<keyword evidence="3 8" id="KW-0337">GPI-anchor biosynthesis</keyword>
<gene>
    <name evidence="9" type="ORF">LAZ67_1000098</name>
</gene>
<evidence type="ECO:0000256" key="2">
    <source>
        <dbReference type="ARBA" id="ARBA00006387"/>
    </source>
</evidence>
<evidence type="ECO:0000256" key="5">
    <source>
        <dbReference type="ARBA" id="ARBA00022729"/>
    </source>
</evidence>
<comment type="similarity">
    <text evidence="2 8">Belongs to the PGAP3 family.</text>
</comment>
<evidence type="ECO:0000256" key="7">
    <source>
        <dbReference type="ARBA" id="ARBA00023136"/>
    </source>
</evidence>
<dbReference type="PANTHER" id="PTHR13148:SF0">
    <property type="entry name" value="POST-GPI ATTACHMENT TO PROTEINS FACTOR 3"/>
    <property type="match status" value="1"/>
</dbReference>
<evidence type="ECO:0000256" key="6">
    <source>
        <dbReference type="ARBA" id="ARBA00022989"/>
    </source>
</evidence>
<keyword evidence="4" id="KW-0812">Transmembrane</keyword>
<keyword evidence="10" id="KW-1185">Reference proteome</keyword>
<dbReference type="PANTHER" id="PTHR13148">
    <property type="entry name" value="PER1-RELATED"/>
    <property type="match status" value="1"/>
</dbReference>
<keyword evidence="6" id="KW-1133">Transmembrane helix</keyword>
<evidence type="ECO:0000256" key="8">
    <source>
        <dbReference type="RuleBase" id="RU365066"/>
    </source>
</evidence>
<keyword evidence="8" id="KW-0333">Golgi apparatus</keyword>
<organism evidence="9 10">
    <name type="scientific">Cordylochernes scorpioides</name>
    <dbReference type="NCBI Taxonomy" id="51811"/>
    <lineage>
        <taxon>Eukaryota</taxon>
        <taxon>Metazoa</taxon>
        <taxon>Ecdysozoa</taxon>
        <taxon>Arthropoda</taxon>
        <taxon>Chelicerata</taxon>
        <taxon>Arachnida</taxon>
        <taxon>Pseudoscorpiones</taxon>
        <taxon>Cheliferoidea</taxon>
        <taxon>Chernetidae</taxon>
        <taxon>Cordylochernes</taxon>
    </lineage>
</organism>
<keyword evidence="5" id="KW-0732">Signal</keyword>